<gene>
    <name evidence="8" type="ORF">DD666_05130</name>
</gene>
<evidence type="ECO:0000256" key="5">
    <source>
        <dbReference type="ARBA" id="ARBA00022898"/>
    </source>
</evidence>
<keyword evidence="4 6" id="KW-0808">Transferase</keyword>
<dbReference type="SUPFAM" id="SSF53383">
    <property type="entry name" value="PLP-dependent transferases"/>
    <property type="match status" value="1"/>
</dbReference>
<sequence>MTTLMTSPNELLAQRMQRIKASPSMAAKKKVDALRAAGKEIVDFTIGEPDLATPEHIATAAVQAIRHGATKYTASAGVPELLQAVAQKFERENGLRYATDQLIVGTGAKQLIYTALAATLNDGDEVIIPTPFWVSYPDMVTLNGGTPVMLASTAESGFKMPAAELERAITEKTKWLLLNSPNNPSGSMYTATQFREIAAVLERHPQVNLMIDEIYEHFSYDDVYVSLATYSEPLRARTLVVNGVSKAYAMTGWRIGYAAGPAALIKAMTTLISQTTSCASEPSQRAAVAALTQDQACVREACRIFRERRDVIVPLLNAIEGMTCTVPQGAFYVFPSVKGLLGKRTPDGKTLATDLDVVHYLLDHAGVAVLDGTAYGTPGFIRISFATDLAIIREGCEKIASACRQLV</sequence>
<dbReference type="Gene3D" id="3.40.640.10">
    <property type="entry name" value="Type I PLP-dependent aspartate aminotransferase-like (Major domain)"/>
    <property type="match status" value="1"/>
</dbReference>
<dbReference type="InterPro" id="IPR015422">
    <property type="entry name" value="PyrdxlP-dep_Trfase_small"/>
</dbReference>
<comment type="similarity">
    <text evidence="2 6">Belongs to the class-I pyridoxal-phosphate-dependent aminotransferase family.</text>
</comment>
<dbReference type="EMBL" id="DOEK01000008">
    <property type="protein sequence ID" value="HBP28781.1"/>
    <property type="molecule type" value="Genomic_DNA"/>
</dbReference>
<dbReference type="InterPro" id="IPR015421">
    <property type="entry name" value="PyrdxlP-dep_Trfase_major"/>
</dbReference>
<reference evidence="8 9" key="1">
    <citation type="journal article" date="2018" name="Nat. Biotechnol.">
        <title>A standardized bacterial taxonomy based on genome phylogeny substantially revises the tree of life.</title>
        <authorList>
            <person name="Parks D.H."/>
            <person name="Chuvochina M."/>
            <person name="Waite D.W."/>
            <person name="Rinke C."/>
            <person name="Skarshewski A."/>
            <person name="Chaumeil P.A."/>
            <person name="Hugenholtz P."/>
        </authorList>
    </citation>
    <scope>NUCLEOTIDE SEQUENCE [LARGE SCALE GENOMIC DNA]</scope>
    <source>
        <strain evidence="8">UBA10707</strain>
    </source>
</reference>
<proteinExistence type="inferred from homology"/>
<comment type="caution">
    <text evidence="8">The sequence shown here is derived from an EMBL/GenBank/DDBJ whole genome shotgun (WGS) entry which is preliminary data.</text>
</comment>
<dbReference type="EC" id="2.6.1.-" evidence="6"/>
<dbReference type="InterPro" id="IPR004839">
    <property type="entry name" value="Aminotransferase_I/II_large"/>
</dbReference>
<dbReference type="PROSITE" id="PS00105">
    <property type="entry name" value="AA_TRANSFER_CLASS_1"/>
    <property type="match status" value="1"/>
</dbReference>
<dbReference type="InterPro" id="IPR004838">
    <property type="entry name" value="NHTrfase_class1_PyrdxlP-BS"/>
</dbReference>
<name>A0A356LDY8_9BURK</name>
<evidence type="ECO:0000256" key="2">
    <source>
        <dbReference type="ARBA" id="ARBA00007441"/>
    </source>
</evidence>
<dbReference type="PANTHER" id="PTHR46383:SF1">
    <property type="entry name" value="ASPARTATE AMINOTRANSFERASE"/>
    <property type="match status" value="1"/>
</dbReference>
<dbReference type="PANTHER" id="PTHR46383">
    <property type="entry name" value="ASPARTATE AMINOTRANSFERASE"/>
    <property type="match status" value="1"/>
</dbReference>
<dbReference type="Proteomes" id="UP000264036">
    <property type="component" value="Unassembled WGS sequence"/>
</dbReference>
<dbReference type="GO" id="GO:0006520">
    <property type="term" value="P:amino acid metabolic process"/>
    <property type="evidence" value="ECO:0007669"/>
    <property type="project" value="InterPro"/>
</dbReference>
<evidence type="ECO:0000259" key="7">
    <source>
        <dbReference type="Pfam" id="PF00155"/>
    </source>
</evidence>
<protein>
    <recommendedName>
        <fullName evidence="6">Aminotransferase</fullName>
        <ecNumber evidence="6">2.6.1.-</ecNumber>
    </recommendedName>
</protein>
<keyword evidence="5" id="KW-0663">Pyridoxal phosphate</keyword>
<dbReference type="InterPro" id="IPR015424">
    <property type="entry name" value="PyrdxlP-dep_Trfase"/>
</dbReference>
<dbReference type="Gene3D" id="3.90.1150.10">
    <property type="entry name" value="Aspartate Aminotransferase, domain 1"/>
    <property type="match status" value="1"/>
</dbReference>
<dbReference type="CDD" id="cd00609">
    <property type="entry name" value="AAT_like"/>
    <property type="match status" value="1"/>
</dbReference>
<organism evidence="8 9">
    <name type="scientific">Advenella kashmirensis</name>
    <dbReference type="NCBI Taxonomy" id="310575"/>
    <lineage>
        <taxon>Bacteria</taxon>
        <taxon>Pseudomonadati</taxon>
        <taxon>Pseudomonadota</taxon>
        <taxon>Betaproteobacteria</taxon>
        <taxon>Burkholderiales</taxon>
        <taxon>Alcaligenaceae</taxon>
    </lineage>
</organism>
<evidence type="ECO:0000256" key="1">
    <source>
        <dbReference type="ARBA" id="ARBA00001933"/>
    </source>
</evidence>
<dbReference type="AlphaFoldDB" id="A0A356LDY8"/>
<keyword evidence="3 6" id="KW-0032">Aminotransferase</keyword>
<evidence type="ECO:0000313" key="9">
    <source>
        <dbReference type="Proteomes" id="UP000264036"/>
    </source>
</evidence>
<feature type="domain" description="Aminotransferase class I/classII large" evidence="7">
    <location>
        <begin position="40"/>
        <end position="399"/>
    </location>
</feature>
<evidence type="ECO:0000256" key="4">
    <source>
        <dbReference type="ARBA" id="ARBA00022679"/>
    </source>
</evidence>
<dbReference type="GO" id="GO:0008483">
    <property type="term" value="F:transaminase activity"/>
    <property type="evidence" value="ECO:0007669"/>
    <property type="project" value="UniProtKB-KW"/>
</dbReference>
<evidence type="ECO:0000256" key="6">
    <source>
        <dbReference type="RuleBase" id="RU000481"/>
    </source>
</evidence>
<dbReference type="InterPro" id="IPR050596">
    <property type="entry name" value="AspAT/PAT-like"/>
</dbReference>
<dbReference type="Pfam" id="PF00155">
    <property type="entry name" value="Aminotran_1_2"/>
    <property type="match status" value="1"/>
</dbReference>
<comment type="cofactor">
    <cofactor evidence="1 6">
        <name>pyridoxal 5'-phosphate</name>
        <dbReference type="ChEBI" id="CHEBI:597326"/>
    </cofactor>
</comment>
<accession>A0A356LDY8</accession>
<dbReference type="FunFam" id="3.40.640.10:FF:000033">
    <property type="entry name" value="Aspartate aminotransferase"/>
    <property type="match status" value="1"/>
</dbReference>
<dbReference type="GO" id="GO:0030170">
    <property type="term" value="F:pyridoxal phosphate binding"/>
    <property type="evidence" value="ECO:0007669"/>
    <property type="project" value="InterPro"/>
</dbReference>
<evidence type="ECO:0000256" key="3">
    <source>
        <dbReference type="ARBA" id="ARBA00022576"/>
    </source>
</evidence>
<evidence type="ECO:0000313" key="8">
    <source>
        <dbReference type="EMBL" id="HBP28781.1"/>
    </source>
</evidence>